<dbReference type="Proteomes" id="UP001396334">
    <property type="component" value="Unassembled WGS sequence"/>
</dbReference>
<reference evidence="1 2" key="1">
    <citation type="journal article" date="2024" name="G3 (Bethesda)">
        <title>Genome assembly of Hibiscus sabdariffa L. provides insights into metabolisms of medicinal natural products.</title>
        <authorList>
            <person name="Kim T."/>
        </authorList>
    </citation>
    <scope>NUCLEOTIDE SEQUENCE [LARGE SCALE GENOMIC DNA]</scope>
    <source>
        <strain evidence="1">TK-2024</strain>
        <tissue evidence="1">Old leaves</tissue>
    </source>
</reference>
<evidence type="ECO:0000313" key="2">
    <source>
        <dbReference type="Proteomes" id="UP001396334"/>
    </source>
</evidence>
<comment type="caution">
    <text evidence="1">The sequence shown here is derived from an EMBL/GenBank/DDBJ whole genome shotgun (WGS) entry which is preliminary data.</text>
</comment>
<keyword evidence="2" id="KW-1185">Reference proteome</keyword>
<dbReference type="EMBL" id="JBBPBN010000502">
    <property type="protein sequence ID" value="KAK8485391.1"/>
    <property type="molecule type" value="Genomic_DNA"/>
</dbReference>
<protein>
    <submittedName>
        <fullName evidence="1">Uncharacterized protein</fullName>
    </submittedName>
</protein>
<accession>A0ABR1ZYE5</accession>
<sequence>MVTEGIVTGLGRIGSRLDRIGSRHVSSVQAWIIGQGLVLVQVQTNSILGSAQLGQALIELGYLICATSYQAWVRSSGPNAGQSVKASSNQFRWIGSIQGATTEVVRHGLQRHVLRTHDPKQSRNTPKSQNN</sequence>
<organism evidence="1 2">
    <name type="scientific">Hibiscus sabdariffa</name>
    <name type="common">roselle</name>
    <dbReference type="NCBI Taxonomy" id="183260"/>
    <lineage>
        <taxon>Eukaryota</taxon>
        <taxon>Viridiplantae</taxon>
        <taxon>Streptophyta</taxon>
        <taxon>Embryophyta</taxon>
        <taxon>Tracheophyta</taxon>
        <taxon>Spermatophyta</taxon>
        <taxon>Magnoliopsida</taxon>
        <taxon>eudicotyledons</taxon>
        <taxon>Gunneridae</taxon>
        <taxon>Pentapetalae</taxon>
        <taxon>rosids</taxon>
        <taxon>malvids</taxon>
        <taxon>Malvales</taxon>
        <taxon>Malvaceae</taxon>
        <taxon>Malvoideae</taxon>
        <taxon>Hibiscus</taxon>
    </lineage>
</organism>
<gene>
    <name evidence="1" type="ORF">V6N11_037088</name>
</gene>
<evidence type="ECO:0000313" key="1">
    <source>
        <dbReference type="EMBL" id="KAK8485391.1"/>
    </source>
</evidence>
<proteinExistence type="predicted"/>
<name>A0ABR1ZYE5_9ROSI</name>